<dbReference type="EMBL" id="JACNIG010000130">
    <property type="protein sequence ID" value="MBC8431307.1"/>
    <property type="molecule type" value="Genomic_DNA"/>
</dbReference>
<dbReference type="Gene3D" id="3.60.21.10">
    <property type="match status" value="1"/>
</dbReference>
<dbReference type="AlphaFoldDB" id="A0A8J6P181"/>
<dbReference type="InterPro" id="IPR029052">
    <property type="entry name" value="Metallo-depent_PP-like"/>
</dbReference>
<proteinExistence type="inferred from homology"/>
<dbReference type="InterPro" id="IPR024654">
    <property type="entry name" value="Calcineurin-like_PHP_lpxH"/>
</dbReference>
<dbReference type="Proteomes" id="UP000605201">
    <property type="component" value="Unassembled WGS sequence"/>
</dbReference>
<reference evidence="3 4" key="1">
    <citation type="submission" date="2020-08" db="EMBL/GenBank/DDBJ databases">
        <title>Bridging the membrane lipid divide: bacteria of the FCB group superphylum have the potential to synthesize archaeal ether lipids.</title>
        <authorList>
            <person name="Villanueva L."/>
            <person name="Von Meijenfeldt F.A.B."/>
            <person name="Westbye A.B."/>
            <person name="Yadav S."/>
            <person name="Hopmans E.C."/>
            <person name="Dutilh B.E."/>
            <person name="Sinninghe Damste J.S."/>
        </authorList>
    </citation>
    <scope>NUCLEOTIDE SEQUENCE [LARGE SCALE GENOMIC DNA]</scope>
    <source>
        <strain evidence="3">NIOZ-UU17</strain>
    </source>
</reference>
<organism evidence="3 4">
    <name type="scientific">Candidatus Desulfatibia vada</name>
    <dbReference type="NCBI Taxonomy" id="2841696"/>
    <lineage>
        <taxon>Bacteria</taxon>
        <taxon>Pseudomonadati</taxon>
        <taxon>Thermodesulfobacteriota</taxon>
        <taxon>Desulfobacteria</taxon>
        <taxon>Desulfobacterales</taxon>
        <taxon>Desulfobacterales incertae sedis</taxon>
        <taxon>Candidatus Desulfatibia</taxon>
    </lineage>
</organism>
<evidence type="ECO:0000256" key="1">
    <source>
        <dbReference type="ARBA" id="ARBA00008950"/>
    </source>
</evidence>
<comment type="caution">
    <text evidence="3">The sequence shown here is derived from an EMBL/GenBank/DDBJ whole genome shotgun (WGS) entry which is preliminary data.</text>
</comment>
<sequence>MKKGFWGETNVCLFGHTHKYKIWRMDVRGKVAPVEIPTDGVISLSQEEFYLLNPGSVGQPRDGDPRSSYLIFDTVNQTASFRLVDYDRAATMKKIIAAGLPELFADRLIHGT</sequence>
<evidence type="ECO:0000313" key="4">
    <source>
        <dbReference type="Proteomes" id="UP000605201"/>
    </source>
</evidence>
<evidence type="ECO:0000259" key="2">
    <source>
        <dbReference type="Pfam" id="PF12850"/>
    </source>
</evidence>
<dbReference type="Pfam" id="PF12850">
    <property type="entry name" value="Metallophos_2"/>
    <property type="match status" value="1"/>
</dbReference>
<name>A0A8J6P181_9BACT</name>
<gene>
    <name evidence="3" type="ORF">H8D96_05250</name>
</gene>
<feature type="domain" description="Calcineurin-like phosphoesterase" evidence="2">
    <location>
        <begin position="8"/>
        <end position="76"/>
    </location>
</feature>
<comment type="similarity">
    <text evidence="1">Belongs to the metallophosphoesterase superfamily. YfcE family.</text>
</comment>
<evidence type="ECO:0000313" key="3">
    <source>
        <dbReference type="EMBL" id="MBC8431307.1"/>
    </source>
</evidence>
<dbReference type="SUPFAM" id="SSF56300">
    <property type="entry name" value="Metallo-dependent phosphatases"/>
    <property type="match status" value="1"/>
</dbReference>
<protein>
    <submittedName>
        <fullName evidence="3">Metallophosphoesterase family protein</fullName>
    </submittedName>
</protein>
<accession>A0A8J6P181</accession>